<name>A0AAN9A4Z1_HALRR</name>
<dbReference type="EMBL" id="JAXCGZ010015857">
    <property type="protein sequence ID" value="KAK7069772.1"/>
    <property type="molecule type" value="Genomic_DNA"/>
</dbReference>
<dbReference type="Proteomes" id="UP001381693">
    <property type="component" value="Unassembled WGS sequence"/>
</dbReference>
<comment type="caution">
    <text evidence="1">The sequence shown here is derived from an EMBL/GenBank/DDBJ whole genome shotgun (WGS) entry which is preliminary data.</text>
</comment>
<evidence type="ECO:0000313" key="2">
    <source>
        <dbReference type="Proteomes" id="UP001381693"/>
    </source>
</evidence>
<reference evidence="1 2" key="1">
    <citation type="submission" date="2023-11" db="EMBL/GenBank/DDBJ databases">
        <title>Halocaridina rubra genome assembly.</title>
        <authorList>
            <person name="Smith C."/>
        </authorList>
    </citation>
    <scope>NUCLEOTIDE SEQUENCE [LARGE SCALE GENOMIC DNA]</scope>
    <source>
        <strain evidence="1">EP-1</strain>
        <tissue evidence="1">Whole</tissue>
    </source>
</reference>
<organism evidence="1 2">
    <name type="scientific">Halocaridina rubra</name>
    <name type="common">Hawaiian red shrimp</name>
    <dbReference type="NCBI Taxonomy" id="373956"/>
    <lineage>
        <taxon>Eukaryota</taxon>
        <taxon>Metazoa</taxon>
        <taxon>Ecdysozoa</taxon>
        <taxon>Arthropoda</taxon>
        <taxon>Crustacea</taxon>
        <taxon>Multicrustacea</taxon>
        <taxon>Malacostraca</taxon>
        <taxon>Eumalacostraca</taxon>
        <taxon>Eucarida</taxon>
        <taxon>Decapoda</taxon>
        <taxon>Pleocyemata</taxon>
        <taxon>Caridea</taxon>
        <taxon>Atyoidea</taxon>
        <taxon>Atyidae</taxon>
        <taxon>Halocaridina</taxon>
    </lineage>
</organism>
<proteinExistence type="predicted"/>
<gene>
    <name evidence="1" type="ORF">SK128_004059</name>
</gene>
<sequence>MGSNRIRKLATFEAWILVAHTPTHDFVPLEHYYPAYESPPSIHEKKTKGRVWAEVITIRRRYEIVYASPTHITALVPKLPDFRCSWHDDPAMAEQKIFCEKYEGYTRLCTCEDPITSAYRFHSVSTIFAKA</sequence>
<protein>
    <submittedName>
        <fullName evidence="1">Uncharacterized protein</fullName>
    </submittedName>
</protein>
<evidence type="ECO:0000313" key="1">
    <source>
        <dbReference type="EMBL" id="KAK7069772.1"/>
    </source>
</evidence>
<accession>A0AAN9A4Z1</accession>
<dbReference type="AlphaFoldDB" id="A0AAN9A4Z1"/>
<keyword evidence="2" id="KW-1185">Reference proteome</keyword>